<gene>
    <name evidence="1" type="ORF">MTR67_014878</name>
</gene>
<dbReference type="Proteomes" id="UP001234989">
    <property type="component" value="Chromosome 3"/>
</dbReference>
<organism evidence="1 2">
    <name type="scientific">Solanum verrucosum</name>
    <dbReference type="NCBI Taxonomy" id="315347"/>
    <lineage>
        <taxon>Eukaryota</taxon>
        <taxon>Viridiplantae</taxon>
        <taxon>Streptophyta</taxon>
        <taxon>Embryophyta</taxon>
        <taxon>Tracheophyta</taxon>
        <taxon>Spermatophyta</taxon>
        <taxon>Magnoliopsida</taxon>
        <taxon>eudicotyledons</taxon>
        <taxon>Gunneridae</taxon>
        <taxon>Pentapetalae</taxon>
        <taxon>asterids</taxon>
        <taxon>lamiids</taxon>
        <taxon>Solanales</taxon>
        <taxon>Solanaceae</taxon>
        <taxon>Solanoideae</taxon>
        <taxon>Solaneae</taxon>
        <taxon>Solanum</taxon>
    </lineage>
</organism>
<dbReference type="AlphaFoldDB" id="A0AAF0QE67"/>
<keyword evidence="2" id="KW-1185">Reference proteome</keyword>
<sequence length="73" mass="8381">MMAELGFPFSFDFFGRTLKFRKVLSMVSDNMAAMSEIKNKYCASVFCHMMKLNKQTSKDVTDTMTTKFSTLDV</sequence>
<accession>A0AAF0QE67</accession>
<name>A0AAF0QE67_SOLVR</name>
<protein>
    <submittedName>
        <fullName evidence="1">Uncharacterized protein</fullName>
    </submittedName>
</protein>
<reference evidence="1" key="1">
    <citation type="submission" date="2023-08" db="EMBL/GenBank/DDBJ databases">
        <title>A de novo genome assembly of Solanum verrucosum Schlechtendal, a Mexican diploid species geographically isolated from the other diploid A-genome species in potato relatives.</title>
        <authorList>
            <person name="Hosaka K."/>
        </authorList>
    </citation>
    <scope>NUCLEOTIDE SEQUENCE</scope>
    <source>
        <tissue evidence="1">Young leaves</tissue>
    </source>
</reference>
<evidence type="ECO:0000313" key="2">
    <source>
        <dbReference type="Proteomes" id="UP001234989"/>
    </source>
</evidence>
<dbReference type="EMBL" id="CP133614">
    <property type="protein sequence ID" value="WMV21493.1"/>
    <property type="molecule type" value="Genomic_DNA"/>
</dbReference>
<proteinExistence type="predicted"/>
<evidence type="ECO:0000313" key="1">
    <source>
        <dbReference type="EMBL" id="WMV21493.1"/>
    </source>
</evidence>